<keyword evidence="3" id="KW-0238">DNA-binding</keyword>
<keyword evidence="2" id="KW-0805">Transcription regulation</keyword>
<dbReference type="EMBL" id="CM007385">
    <property type="protein sequence ID" value="ONK67850.1"/>
    <property type="molecule type" value="Genomic_DNA"/>
</dbReference>
<evidence type="ECO:0000259" key="8">
    <source>
        <dbReference type="PROSITE" id="PS51032"/>
    </source>
</evidence>
<evidence type="ECO:0000313" key="10">
    <source>
        <dbReference type="Proteomes" id="UP000243459"/>
    </source>
</evidence>
<comment type="similarity">
    <text evidence="6">Belongs to the AP2/ERF transcription factor family. AP2 subfamily.</text>
</comment>
<evidence type="ECO:0000256" key="6">
    <source>
        <dbReference type="ARBA" id="ARBA00037973"/>
    </source>
</evidence>
<dbReference type="Gene3D" id="3.30.730.10">
    <property type="entry name" value="AP2/ERF domain"/>
    <property type="match status" value="2"/>
</dbReference>
<dbReference type="Proteomes" id="UP000243459">
    <property type="component" value="Chromosome 5"/>
</dbReference>
<evidence type="ECO:0000256" key="3">
    <source>
        <dbReference type="ARBA" id="ARBA00023125"/>
    </source>
</evidence>
<protein>
    <recommendedName>
        <fullName evidence="8">AP2/ERF domain-containing protein</fullName>
    </recommendedName>
</protein>
<sequence>MFDLNVTSSSAAAAEAGGEDGAEAAEREDSSRRARRRAQCRISSAAGDEESCSTKELGFQFEILKGRRGFATKELLPAGGERARGGEARAARAEAEAGEGDCGKQVYLGGFDTAHDAARAYDRAAIKFRGVDADINFNLSDYDEDLKQIRNLTKEEFVHILRRQSNGFSRGSSKYRGVTLHKCGRWEARMGQFLGKKAYDKAAIKCNGREAVTNFEPSSYEADSEAIGHGLDLNLSISQPNVGSPKKSNHPMGLQFHFGSIEGSDAKKARIDNHPYILGGQPHIPVVTSEHPQVWASLRPSFYPSTEERAPEKRPIIGLPSISNLTWQKPLLSSAASSGFSTVTAKTTTGPPPTTNYYYLRS</sequence>
<gene>
    <name evidence="9" type="ORF">A4U43_C05F4430</name>
</gene>
<comment type="subcellular location">
    <subcellularLocation>
        <location evidence="1">Nucleus</location>
    </subcellularLocation>
</comment>
<dbReference type="GO" id="GO:0005634">
    <property type="term" value="C:nucleus"/>
    <property type="evidence" value="ECO:0007669"/>
    <property type="project" value="UniProtKB-SubCell"/>
</dbReference>
<keyword evidence="10" id="KW-1185">Reference proteome</keyword>
<dbReference type="InterPro" id="IPR001471">
    <property type="entry name" value="AP2/ERF_dom"/>
</dbReference>
<dbReference type="GO" id="GO:0003677">
    <property type="term" value="F:DNA binding"/>
    <property type="evidence" value="ECO:0007669"/>
    <property type="project" value="UniProtKB-KW"/>
</dbReference>
<evidence type="ECO:0000256" key="1">
    <source>
        <dbReference type="ARBA" id="ARBA00004123"/>
    </source>
</evidence>
<proteinExistence type="inferred from homology"/>
<organism evidence="9 10">
    <name type="scientific">Asparagus officinalis</name>
    <name type="common">Garden asparagus</name>
    <dbReference type="NCBI Taxonomy" id="4686"/>
    <lineage>
        <taxon>Eukaryota</taxon>
        <taxon>Viridiplantae</taxon>
        <taxon>Streptophyta</taxon>
        <taxon>Embryophyta</taxon>
        <taxon>Tracheophyta</taxon>
        <taxon>Spermatophyta</taxon>
        <taxon>Magnoliopsida</taxon>
        <taxon>Liliopsida</taxon>
        <taxon>Asparagales</taxon>
        <taxon>Asparagaceae</taxon>
        <taxon>Asparagoideae</taxon>
        <taxon>Asparagus</taxon>
    </lineage>
</organism>
<dbReference type="SMART" id="SM00380">
    <property type="entry name" value="AP2"/>
    <property type="match status" value="2"/>
</dbReference>
<evidence type="ECO:0000256" key="4">
    <source>
        <dbReference type="ARBA" id="ARBA00023163"/>
    </source>
</evidence>
<reference evidence="10" key="1">
    <citation type="journal article" date="2017" name="Nat. Commun.">
        <title>The asparagus genome sheds light on the origin and evolution of a young Y chromosome.</title>
        <authorList>
            <person name="Harkess A."/>
            <person name="Zhou J."/>
            <person name="Xu C."/>
            <person name="Bowers J.E."/>
            <person name="Van der Hulst R."/>
            <person name="Ayyampalayam S."/>
            <person name="Mercati F."/>
            <person name="Riccardi P."/>
            <person name="McKain M.R."/>
            <person name="Kakrana A."/>
            <person name="Tang H."/>
            <person name="Ray J."/>
            <person name="Groenendijk J."/>
            <person name="Arikit S."/>
            <person name="Mathioni S.M."/>
            <person name="Nakano M."/>
            <person name="Shan H."/>
            <person name="Telgmann-Rauber A."/>
            <person name="Kanno A."/>
            <person name="Yue Z."/>
            <person name="Chen H."/>
            <person name="Li W."/>
            <person name="Chen Y."/>
            <person name="Xu X."/>
            <person name="Zhang Y."/>
            <person name="Luo S."/>
            <person name="Chen H."/>
            <person name="Gao J."/>
            <person name="Mao Z."/>
            <person name="Pires J.C."/>
            <person name="Luo M."/>
            <person name="Kudrna D."/>
            <person name="Wing R.A."/>
            <person name="Meyers B.C."/>
            <person name="Yi K."/>
            <person name="Kong H."/>
            <person name="Lavrijsen P."/>
            <person name="Sunseri F."/>
            <person name="Falavigna A."/>
            <person name="Ye Y."/>
            <person name="Leebens-Mack J.H."/>
            <person name="Chen G."/>
        </authorList>
    </citation>
    <scope>NUCLEOTIDE SEQUENCE [LARGE SCALE GENOMIC DNA]</scope>
    <source>
        <strain evidence="10">cv. DH0086</strain>
    </source>
</reference>
<dbReference type="PROSITE" id="PS51032">
    <property type="entry name" value="AP2_ERF"/>
    <property type="match status" value="1"/>
</dbReference>
<evidence type="ECO:0000313" key="9">
    <source>
        <dbReference type="EMBL" id="ONK67850.1"/>
    </source>
</evidence>
<dbReference type="InterPro" id="IPR016177">
    <property type="entry name" value="DNA-bd_dom_sf"/>
</dbReference>
<evidence type="ECO:0000256" key="2">
    <source>
        <dbReference type="ARBA" id="ARBA00023015"/>
    </source>
</evidence>
<name>A0A5P1EUR9_ASPOF</name>
<dbReference type="PANTHER" id="PTHR32467">
    <property type="entry name" value="AP2-LIKE ETHYLENE-RESPONSIVE TRANSCRIPTION FACTOR"/>
    <property type="match status" value="1"/>
</dbReference>
<keyword evidence="4" id="KW-0804">Transcription</keyword>
<evidence type="ECO:0000256" key="5">
    <source>
        <dbReference type="ARBA" id="ARBA00023242"/>
    </source>
</evidence>
<dbReference type="CDD" id="cd00018">
    <property type="entry name" value="AP2"/>
    <property type="match status" value="1"/>
</dbReference>
<dbReference type="InterPro" id="IPR036955">
    <property type="entry name" value="AP2/ERF_dom_sf"/>
</dbReference>
<feature type="region of interest" description="Disordered" evidence="7">
    <location>
        <begin position="1"/>
        <end position="38"/>
    </location>
</feature>
<dbReference type="GO" id="GO:0003700">
    <property type="term" value="F:DNA-binding transcription factor activity"/>
    <property type="evidence" value="ECO:0007669"/>
    <property type="project" value="InterPro"/>
</dbReference>
<evidence type="ECO:0000256" key="7">
    <source>
        <dbReference type="SAM" id="MobiDB-lite"/>
    </source>
</evidence>
<feature type="domain" description="AP2/ERF" evidence="8">
    <location>
        <begin position="66"/>
        <end position="138"/>
    </location>
</feature>
<dbReference type="PANTHER" id="PTHR32467:SF118">
    <property type="entry name" value="ETHYLENE-RESPONSIVE TRANSCRIPTION FACTOR RAP2-7"/>
    <property type="match status" value="1"/>
</dbReference>
<keyword evidence="5" id="KW-0539">Nucleus</keyword>
<dbReference type="SUPFAM" id="SSF54171">
    <property type="entry name" value="DNA-binding domain"/>
    <property type="match status" value="2"/>
</dbReference>
<dbReference type="Gramene" id="ONK67850">
    <property type="protein sequence ID" value="ONK67850"/>
    <property type="gene ID" value="A4U43_C05F4430"/>
</dbReference>
<dbReference type="AlphaFoldDB" id="A0A5P1EUR9"/>
<accession>A0A5P1EUR9</accession>